<reference evidence="11" key="1">
    <citation type="submission" date="2014-02" db="EMBL/GenBank/DDBJ databases">
        <authorList>
            <person name="Genoscope - CEA"/>
        </authorList>
    </citation>
    <scope>NUCLEOTIDE SEQUENCE</scope>
    <source>
        <strain evidence="11">LS3</strain>
    </source>
</reference>
<dbReference type="InterPro" id="IPR058584">
    <property type="entry name" value="IMB1_TNPO1-like_TPR"/>
</dbReference>
<evidence type="ECO:0000256" key="1">
    <source>
        <dbReference type="ARBA" id="ARBA00004123"/>
    </source>
</evidence>
<feature type="repeat" description="HEAT" evidence="8">
    <location>
        <begin position="142"/>
        <end position="179"/>
    </location>
</feature>
<dbReference type="Pfam" id="PF18829">
    <property type="entry name" value="Importin_rep_6"/>
    <property type="match status" value="1"/>
</dbReference>
<dbReference type="InterPro" id="IPR041653">
    <property type="entry name" value="Importin_rep_4"/>
</dbReference>
<evidence type="ECO:0000256" key="8">
    <source>
        <dbReference type="PROSITE-ProRule" id="PRU00103"/>
    </source>
</evidence>
<reference evidence="11" key="2">
    <citation type="submission" date="2014-06" db="EMBL/GenBank/DDBJ databases">
        <title>The complete genome of Blastobotrys (Arxula) adeninivorans LS3 - a yeast of biotechnological interest.</title>
        <authorList>
            <person name="Kunze G."/>
            <person name="Gaillardin C."/>
            <person name="Czernicka M."/>
            <person name="Durrens P."/>
            <person name="Martin T."/>
            <person name="Boer E."/>
            <person name="Gabaldon T."/>
            <person name="Cruz J."/>
            <person name="Talla E."/>
            <person name="Marck C."/>
            <person name="Goffeau A."/>
            <person name="Barbe V."/>
            <person name="Baret P."/>
            <person name="Baronian K."/>
            <person name="Beier S."/>
            <person name="Bleykasten C."/>
            <person name="Bode R."/>
            <person name="Casaregola S."/>
            <person name="Despons L."/>
            <person name="Fairhead C."/>
            <person name="Giersberg M."/>
            <person name="Gierski P."/>
            <person name="Hahnel U."/>
            <person name="Hartmann A."/>
            <person name="Jankowska D."/>
            <person name="Jubin C."/>
            <person name="Jung P."/>
            <person name="Lafontaine I."/>
            <person name="Leh-Louis V."/>
            <person name="Lemaire M."/>
            <person name="Marcet-Houben M."/>
            <person name="Mascher M."/>
            <person name="Morel G."/>
            <person name="Richard G.-F."/>
            <person name="Riechen J."/>
            <person name="Sacerdot C."/>
            <person name="Sarkar A."/>
            <person name="Savel G."/>
            <person name="Schacherer J."/>
            <person name="Sherman D."/>
            <person name="Straub M.-L."/>
            <person name="Stein N."/>
            <person name="Thierry A."/>
            <person name="Trautwein-Schult A."/>
            <person name="Westhof E."/>
            <person name="Worch S."/>
            <person name="Dujon B."/>
            <person name="Souciet J.-L."/>
            <person name="Wincker P."/>
            <person name="Scholz U."/>
            <person name="Neuveglise N."/>
        </authorList>
    </citation>
    <scope>NUCLEOTIDE SEQUENCE</scope>
    <source>
        <strain evidence="11">LS3</strain>
    </source>
</reference>
<dbReference type="InterPro" id="IPR040122">
    <property type="entry name" value="Importin_beta"/>
</dbReference>
<dbReference type="InterPro" id="IPR021133">
    <property type="entry name" value="HEAT_type_2"/>
</dbReference>
<dbReference type="Pfam" id="PF18816">
    <property type="entry name" value="Importin_rep_5"/>
    <property type="match status" value="1"/>
</dbReference>
<dbReference type="InterPro" id="IPR057672">
    <property type="entry name" value="TPR_IPO4/5"/>
</dbReference>
<dbReference type="PROSITE" id="PS50077">
    <property type="entry name" value="HEAT_REPEAT"/>
    <property type="match status" value="2"/>
</dbReference>
<evidence type="ECO:0000259" key="9">
    <source>
        <dbReference type="Pfam" id="PF25574"/>
    </source>
</evidence>
<keyword evidence="5" id="KW-0677">Repeat</keyword>
<dbReference type="Pfam" id="PF18808">
    <property type="entry name" value="Importin_rep_4"/>
    <property type="match status" value="1"/>
</dbReference>
<evidence type="ECO:0000256" key="3">
    <source>
        <dbReference type="ARBA" id="ARBA00022448"/>
    </source>
</evidence>
<keyword evidence="3" id="KW-0813">Transport</keyword>
<dbReference type="GO" id="GO:0005737">
    <property type="term" value="C:cytoplasm"/>
    <property type="evidence" value="ECO:0007669"/>
    <property type="project" value="UniProtKB-SubCell"/>
</dbReference>
<evidence type="ECO:0000256" key="4">
    <source>
        <dbReference type="ARBA" id="ARBA00022490"/>
    </source>
</evidence>
<accession>A0A060T7N0</accession>
<protein>
    <submittedName>
        <fullName evidence="11">ARAD1C23210p</fullName>
    </submittedName>
</protein>
<dbReference type="Pfam" id="PF13513">
    <property type="entry name" value="HEAT_EZ"/>
    <property type="match status" value="1"/>
</dbReference>
<evidence type="ECO:0000256" key="6">
    <source>
        <dbReference type="ARBA" id="ARBA00022927"/>
    </source>
</evidence>
<gene>
    <name evidence="11" type="ORF">GNLVRS02_ARAD1C23210g</name>
</gene>
<dbReference type="EMBL" id="HG937693">
    <property type="protein sequence ID" value="CDP34907.1"/>
    <property type="molecule type" value="Genomic_DNA"/>
</dbReference>
<dbReference type="GO" id="GO:0005634">
    <property type="term" value="C:nucleus"/>
    <property type="evidence" value="ECO:0007669"/>
    <property type="project" value="UniProtKB-SubCell"/>
</dbReference>
<keyword evidence="6" id="KW-0653">Protein transport</keyword>
<comment type="subcellular location">
    <subcellularLocation>
        <location evidence="2">Cytoplasm</location>
    </subcellularLocation>
    <subcellularLocation>
        <location evidence="1">Nucleus</location>
    </subcellularLocation>
</comment>
<dbReference type="PhylomeDB" id="A0A060T7N0"/>
<dbReference type="InterPro" id="IPR011989">
    <property type="entry name" value="ARM-like"/>
</dbReference>
<evidence type="ECO:0000313" key="11">
    <source>
        <dbReference type="EMBL" id="CDP34907.1"/>
    </source>
</evidence>
<dbReference type="Pfam" id="PF25574">
    <property type="entry name" value="TPR_IMB1"/>
    <property type="match status" value="1"/>
</dbReference>
<evidence type="ECO:0000256" key="5">
    <source>
        <dbReference type="ARBA" id="ARBA00022737"/>
    </source>
</evidence>
<feature type="repeat" description="HEAT" evidence="8">
    <location>
        <begin position="180"/>
        <end position="218"/>
    </location>
</feature>
<keyword evidence="4" id="KW-0963">Cytoplasm</keyword>
<organism evidence="11">
    <name type="scientific">Blastobotrys adeninivorans</name>
    <name type="common">Yeast</name>
    <name type="synonym">Arxula adeninivorans</name>
    <dbReference type="NCBI Taxonomy" id="409370"/>
    <lineage>
        <taxon>Eukaryota</taxon>
        <taxon>Fungi</taxon>
        <taxon>Dikarya</taxon>
        <taxon>Ascomycota</taxon>
        <taxon>Saccharomycotina</taxon>
        <taxon>Dipodascomycetes</taxon>
        <taxon>Dipodascales</taxon>
        <taxon>Trichomonascaceae</taxon>
        <taxon>Blastobotrys</taxon>
    </lineage>
</organism>
<dbReference type="InterPro" id="IPR041389">
    <property type="entry name" value="Importin_rep_6"/>
</dbReference>
<dbReference type="SUPFAM" id="SSF48371">
    <property type="entry name" value="ARM repeat"/>
    <property type="match status" value="1"/>
</dbReference>
<dbReference type="Gene3D" id="1.25.10.10">
    <property type="entry name" value="Leucine-rich Repeat Variant"/>
    <property type="match status" value="1"/>
</dbReference>
<dbReference type="Pfam" id="PF25780">
    <property type="entry name" value="TPR_IPO5"/>
    <property type="match status" value="1"/>
</dbReference>
<dbReference type="InterPro" id="IPR016024">
    <property type="entry name" value="ARM-type_fold"/>
</dbReference>
<evidence type="ECO:0000256" key="7">
    <source>
        <dbReference type="ARBA" id="ARBA00023242"/>
    </source>
</evidence>
<proteinExistence type="predicted"/>
<feature type="domain" description="Importin subunit beta-1/Transportin-1-like TPR repeats" evidence="9">
    <location>
        <begin position="471"/>
        <end position="641"/>
    </location>
</feature>
<dbReference type="AlphaFoldDB" id="A0A060T7N0"/>
<evidence type="ECO:0000259" key="10">
    <source>
        <dbReference type="Pfam" id="PF25780"/>
    </source>
</evidence>
<dbReference type="InterPro" id="IPR040928">
    <property type="entry name" value="Importin_rep_5"/>
</dbReference>
<sequence>MSALPANVTQELIHLLTSLTSPDNSLRQSAEKSLNNDWIAGGSDKVEALLVGLSEQAVMGESTTGRSFSAVLFRRICTRQPVNDEVAARIVDTLSDPAIAQIKLTLLQGFTSETNNEVRHKVSDAIAELARPGTKTGQWPELLNHLLQGSKDANPGVRESAFRVLATVPEMIGEELVDQAVPIFLSGFKDESERVRISAVNAFTQFFQTLSRSAWKTLNPLLPDLLNVLTPLREQYKSDELSSVLESLIDLAGLAPKMFRPMFKTILDFCVAVAQDKDMDMNARLSALELATTFADEAPNMVKKEPTYTEKMVMQCLAMMTEVGEDDDDAAEWNNEDDVQNSDDNDEAYAAAKQSLDRLALKLGGQVMLPPLFQWLPSMMSATEWRQRHAALMALSNVAEGCRDVMIGEIDKVLDMVIPLLDDAHPRVQWATCNALGQMSTDFATVIQAKCGPRILPALISKLGNQSVPRVQAHAAAAMVNFSERASKEVLEPYLDSLLSSLLVLLESPKRYVQEQVLTTIAIVADAAESKFSKYYDTLMGLLFNVMKADTPKEYRLLKAKAIECSTLIALAVGKEQFLPQCQEMITIFANIQQSITESDDPCQSYLVHAWGRLCRIIGKDFVPYLGGVMPPLLEAAKHKPDLALIEDENQIDQYDQQEGWEIIPIQGKYIGIHTSMLDEKASAIDLLSVYACELGADFYPYVKEVVFDVILTSLNFFYHDGVRYAASQAVPHLLTCAQLAAEQKNGGNKQNARQDPIVMELWNPILKKMVDVLKVDALVDVLSGFYNGISESIELLGPGCLSATDMDALTGTINGSLRGYAERAQGRNGDDDEYAEDVEEEDAESADEELIGEISKCIHAIFKTSRANYLPSFDKLVPVAEAFLASDNDDCRHWSLCVFDDLIEYTGAESWRYHQNFLPKMVDALVSGDANVRQAAAYGIGVAAQHGGEPYVDTALNALQILFNVVNVPDAHSEDNILATENATAAIAKILRHHGFRLGADLDAAIAKWIEALPIISDDECAPFAYLFLSDLIDQSHPAVKAQVPKVFDSVAQALVHASIQGKTTEKVVQSTRQLLGSIPQEEAMGLFQKLPVESQQTVQKWFQ</sequence>
<name>A0A060T7N0_BLAAD</name>
<keyword evidence="7" id="KW-0539">Nucleus</keyword>
<evidence type="ECO:0000256" key="2">
    <source>
        <dbReference type="ARBA" id="ARBA00004496"/>
    </source>
</evidence>
<feature type="domain" description="IPO4/5-like TPR repeats" evidence="10">
    <location>
        <begin position="115"/>
        <end position="269"/>
    </location>
</feature>
<dbReference type="PANTHER" id="PTHR10527">
    <property type="entry name" value="IMPORTIN BETA"/>
    <property type="match status" value="1"/>
</dbReference>
<dbReference type="GO" id="GO:0006606">
    <property type="term" value="P:protein import into nucleus"/>
    <property type="evidence" value="ECO:0007669"/>
    <property type="project" value="InterPro"/>
</dbReference>